<dbReference type="Proteomes" id="UP000827976">
    <property type="component" value="Chromosome 9"/>
</dbReference>
<evidence type="ECO:0000313" key="1">
    <source>
        <dbReference type="EMBL" id="KAH7672387.1"/>
    </source>
</evidence>
<protein>
    <submittedName>
        <fullName evidence="1">Calmodulin protein</fullName>
    </submittedName>
</protein>
<organism evidence="1 2">
    <name type="scientific">Dioscorea alata</name>
    <name type="common">Purple yam</name>
    <dbReference type="NCBI Taxonomy" id="55571"/>
    <lineage>
        <taxon>Eukaryota</taxon>
        <taxon>Viridiplantae</taxon>
        <taxon>Streptophyta</taxon>
        <taxon>Embryophyta</taxon>
        <taxon>Tracheophyta</taxon>
        <taxon>Spermatophyta</taxon>
        <taxon>Magnoliopsida</taxon>
        <taxon>Liliopsida</taxon>
        <taxon>Dioscoreales</taxon>
        <taxon>Dioscoreaceae</taxon>
        <taxon>Dioscorea</taxon>
    </lineage>
</organism>
<keyword evidence="2" id="KW-1185">Reference proteome</keyword>
<name>A0ACB7VFB2_DIOAL</name>
<dbReference type="EMBL" id="CM037019">
    <property type="protein sequence ID" value="KAH7672387.1"/>
    <property type="molecule type" value="Genomic_DNA"/>
</dbReference>
<reference evidence="2" key="1">
    <citation type="journal article" date="2022" name="Nat. Commun.">
        <title>Chromosome evolution and the genetic basis of agronomically important traits in greater yam.</title>
        <authorList>
            <person name="Bredeson J.V."/>
            <person name="Lyons J.B."/>
            <person name="Oniyinde I.O."/>
            <person name="Okereke N.R."/>
            <person name="Kolade O."/>
            <person name="Nnabue I."/>
            <person name="Nwadili C.O."/>
            <person name="Hribova E."/>
            <person name="Parker M."/>
            <person name="Nwogha J."/>
            <person name="Shu S."/>
            <person name="Carlson J."/>
            <person name="Kariba R."/>
            <person name="Muthemba S."/>
            <person name="Knop K."/>
            <person name="Barton G.J."/>
            <person name="Sherwood A.V."/>
            <person name="Lopez-Montes A."/>
            <person name="Asiedu R."/>
            <person name="Jamnadass R."/>
            <person name="Muchugi A."/>
            <person name="Goodstein D."/>
            <person name="Egesi C.N."/>
            <person name="Featherston J."/>
            <person name="Asfaw A."/>
            <person name="Simpson G.G."/>
            <person name="Dolezel J."/>
            <person name="Hendre P.S."/>
            <person name="Van Deynze A."/>
            <person name="Kumar P.L."/>
            <person name="Obidiegwu J.E."/>
            <person name="Bhattacharjee R."/>
            <person name="Rokhsar D.S."/>
        </authorList>
    </citation>
    <scope>NUCLEOTIDE SEQUENCE [LARGE SCALE GENOMIC DNA]</scope>
    <source>
        <strain evidence="2">cv. TDa95/00328</strain>
    </source>
</reference>
<accession>A0ACB7VFB2</accession>
<proteinExistence type="predicted"/>
<gene>
    <name evidence="1" type="ORF">IHE45_09G051400</name>
</gene>
<sequence length="173" mass="20242">MECIILNSLFSELLKLLTPCRVSNLLREVLPSYLPNFRKIWFFSYEQEKHNSVSCCSDDDITDDDIKLVIKKVGLIGWRSETSCQDSELLETTLSFLEEKEASLDELEEAFYVFDRQEDGFIDARKLWSVLRRLGFKEDFRLEDCESMISVFDQNGDGKIDFSEFRNMLENAC</sequence>
<evidence type="ECO:0000313" key="2">
    <source>
        <dbReference type="Proteomes" id="UP000827976"/>
    </source>
</evidence>
<comment type="caution">
    <text evidence="1">The sequence shown here is derived from an EMBL/GenBank/DDBJ whole genome shotgun (WGS) entry which is preliminary data.</text>
</comment>